<dbReference type="Pfam" id="PF00469">
    <property type="entry name" value="F-protein"/>
    <property type="match status" value="1"/>
</dbReference>
<dbReference type="InterPro" id="IPR001558">
    <property type="entry name" value="HIV_Nef"/>
</dbReference>
<evidence type="ECO:0000256" key="3">
    <source>
        <dbReference type="ARBA" id="ARBA00022511"/>
    </source>
</evidence>
<accession>Q99FH5</accession>
<proteinExistence type="inferred from homology"/>
<dbReference type="EMBL" id="AF301156">
    <property type="protein sequence ID" value="AAK01039.1"/>
    <property type="molecule type" value="Genomic_DNA"/>
</dbReference>
<name>Q99FH5_SIV</name>
<evidence type="ECO:0000256" key="11">
    <source>
        <dbReference type="RuleBase" id="RU000344"/>
    </source>
</evidence>
<dbReference type="SUPFAM" id="SSF55671">
    <property type="entry name" value="Regulatory factor Nef"/>
    <property type="match status" value="1"/>
</dbReference>
<evidence type="ECO:0000256" key="2">
    <source>
        <dbReference type="ARBA" id="ARBA00013526"/>
    </source>
</evidence>
<evidence type="ECO:0000256" key="7">
    <source>
        <dbReference type="ARBA" id="ARBA00023026"/>
    </source>
</evidence>
<evidence type="ECO:0000256" key="4">
    <source>
        <dbReference type="ARBA" id="ARBA00022581"/>
    </source>
</evidence>
<evidence type="ECO:0000313" key="13">
    <source>
        <dbReference type="Proteomes" id="UP000258895"/>
    </source>
</evidence>
<protein>
    <recommendedName>
        <fullName evidence="2 11">Protein Nef</fullName>
    </recommendedName>
</protein>
<evidence type="ECO:0000313" key="12">
    <source>
        <dbReference type="EMBL" id="AAK01039.1"/>
    </source>
</evidence>
<gene>
    <name evidence="12" type="primary">nef</name>
</gene>
<organismHost>
    <name type="scientific">Cercopithecidae</name>
    <name type="common">Old World monkeys</name>
    <dbReference type="NCBI Taxonomy" id="9527"/>
</organismHost>
<keyword evidence="5 11" id="KW-0519">Myristate</keyword>
<evidence type="ECO:0000256" key="1">
    <source>
        <dbReference type="ARBA" id="ARBA00006933"/>
    </source>
</evidence>
<keyword evidence="10 11" id="KW-0449">Lipoprotein</keyword>
<dbReference type="Proteomes" id="UP000258895">
    <property type="component" value="Segment"/>
</dbReference>
<evidence type="ECO:0000256" key="5">
    <source>
        <dbReference type="ARBA" id="ARBA00022707"/>
    </source>
</evidence>
<dbReference type="GO" id="GO:0005525">
    <property type="term" value="F:GTP binding"/>
    <property type="evidence" value="ECO:0007669"/>
    <property type="project" value="InterPro"/>
</dbReference>
<keyword evidence="6" id="KW-1043">Host membrane</keyword>
<comment type="similarity">
    <text evidence="1 11">Belongs to the lentivirus primate group Nef protein family.</text>
</comment>
<keyword evidence="4" id="KW-0945">Host-virus interaction</keyword>
<organismHost>
    <name type="scientific">Pan troglodytes</name>
    <name type="common">Chimpanzee</name>
    <dbReference type="NCBI Taxonomy" id="9598"/>
</organismHost>
<evidence type="ECO:0000256" key="10">
    <source>
        <dbReference type="ARBA" id="ARBA00023288"/>
    </source>
</evidence>
<keyword evidence="9 11" id="KW-0899">Viral immunoevasion</keyword>
<keyword evidence="3" id="KW-1032">Host cell membrane</keyword>
<dbReference type="InterPro" id="IPR027481">
    <property type="entry name" value="HIV-1_Nef_core_sf"/>
</dbReference>
<reference evidence="12 13" key="1">
    <citation type="journal article" date="2001" name="J. Virol.">
        <title>Characterization of a novel simian immunodeficiency virus from guereza colobus monkeys (Colobus guereza) in Cameroon: a new lineage in the nonhuman primate lentivirus family.</title>
        <authorList>
            <person name="Courgnaud V."/>
            <person name="Pourrut X."/>
            <person name="Bibollet-Ruche F."/>
            <person name="Mpoudi-Ngole E."/>
            <person name="Bourgeois A."/>
            <person name="Delaporte E."/>
            <person name="Peeters M."/>
        </authorList>
    </citation>
    <scope>NUCLEOTIDE SEQUENCE [LARGE SCALE GENOMIC DNA]</scope>
    <source>
        <strain evidence="12 13">SIVcolCGU1</strain>
    </source>
</reference>
<evidence type="ECO:0000256" key="9">
    <source>
        <dbReference type="ARBA" id="ARBA00023280"/>
    </source>
</evidence>
<dbReference type="Gene3D" id="3.30.62.10">
    <property type="entry name" value="Nef Regulatory Factor"/>
    <property type="match status" value="1"/>
</dbReference>
<keyword evidence="7 11" id="KW-0843">Virulence</keyword>
<evidence type="ECO:0000256" key="8">
    <source>
        <dbReference type="ARBA" id="ARBA00023136"/>
    </source>
</evidence>
<organism evidence="12 13">
    <name type="scientific">Simian immunodeficiency virus</name>
    <name type="common">SIV</name>
    <dbReference type="NCBI Taxonomy" id="11723"/>
    <lineage>
        <taxon>Viruses</taxon>
        <taxon>Riboviria</taxon>
        <taxon>Pararnavirae</taxon>
        <taxon>Artverviricota</taxon>
        <taxon>Revtraviricetes</taxon>
        <taxon>Ortervirales</taxon>
        <taxon>Retroviridae</taxon>
        <taxon>Orthoretrovirinae</taxon>
        <taxon>Lentivirus</taxon>
        <taxon>Lentivirus simimdef</taxon>
    </lineage>
</organism>
<keyword evidence="8" id="KW-0472">Membrane</keyword>
<sequence>MGSLLSCLNIRQQPQTRGGVLGRLFGIYWYPGVQAFRFLRHFRGGYDLRRVAGVERLNICEDGYMTVPKVLPNCPCPLCYRHPDVYYHNPEPEDVEDVEAGCYVMSRLPVRQATIKLLVDISCFLKEKGGLEGIIRTPERDDLIEQYAYIEWGCLKGWLEYEDELGEDGALKEDRKPLVAGWLWKLVYIEQLGEYAYSYDLSLLSVTSRKKKKPQQVAIEMVD</sequence>
<evidence type="ECO:0000256" key="6">
    <source>
        <dbReference type="ARBA" id="ARBA00022870"/>
    </source>
</evidence>